<dbReference type="NCBIfam" id="TIGR00095">
    <property type="entry name" value="16S rRNA (guanine(966)-N(2))-methyltransferase RsmD"/>
    <property type="match status" value="1"/>
</dbReference>
<dbReference type="CDD" id="cd02440">
    <property type="entry name" value="AdoMet_MTases"/>
    <property type="match status" value="1"/>
</dbReference>
<dbReference type="EMBL" id="SOEG01000008">
    <property type="protein sequence ID" value="TDX52188.1"/>
    <property type="molecule type" value="Genomic_DNA"/>
</dbReference>
<dbReference type="SUPFAM" id="SSF53335">
    <property type="entry name" value="S-adenosyl-L-methionine-dependent methyltransferases"/>
    <property type="match status" value="1"/>
</dbReference>
<dbReference type="PIRSF" id="PIRSF004553">
    <property type="entry name" value="CHP00095"/>
    <property type="match status" value="1"/>
</dbReference>
<dbReference type="PANTHER" id="PTHR43542:SF1">
    <property type="entry name" value="METHYLTRANSFERASE"/>
    <property type="match status" value="1"/>
</dbReference>
<evidence type="ECO:0000256" key="1">
    <source>
        <dbReference type="ARBA" id="ARBA00022603"/>
    </source>
</evidence>
<sequence>MRIIAGKDKGRRLKSLKRRDVRPTTDRTKESIFNILGPNIAGTRFLDLYSGFGGIGIEALSRGAKEVVFVEKDRRNIKVIKDNLNLVDYEKISQIINNDVLRALPILNGEFDLIFMDPPYEETELYTNTLNKIKSYNLLSDKGIIIIEYDAKDKIEIPEGYSIIKEKRYGKAGIILVKEIKGKDE</sequence>
<dbReference type="PANTHER" id="PTHR43542">
    <property type="entry name" value="METHYLTRANSFERASE"/>
    <property type="match status" value="1"/>
</dbReference>
<dbReference type="InterPro" id="IPR002052">
    <property type="entry name" value="DNA_methylase_N6_adenine_CS"/>
</dbReference>
<evidence type="ECO:0000313" key="4">
    <source>
        <dbReference type="Proteomes" id="UP000295832"/>
    </source>
</evidence>
<proteinExistence type="predicted"/>
<protein>
    <submittedName>
        <fullName evidence="3">16S rRNA (Guanine966-N2)-methyltransferase</fullName>
    </submittedName>
</protein>
<dbReference type="GO" id="GO:0003676">
    <property type="term" value="F:nucleic acid binding"/>
    <property type="evidence" value="ECO:0007669"/>
    <property type="project" value="InterPro"/>
</dbReference>
<evidence type="ECO:0000256" key="2">
    <source>
        <dbReference type="ARBA" id="ARBA00022679"/>
    </source>
</evidence>
<dbReference type="Proteomes" id="UP000295832">
    <property type="component" value="Unassembled WGS sequence"/>
</dbReference>
<comment type="caution">
    <text evidence="3">The sequence shown here is derived from an EMBL/GenBank/DDBJ whole genome shotgun (WGS) entry which is preliminary data.</text>
</comment>
<accession>A0A4R8HA56</accession>
<evidence type="ECO:0000313" key="3">
    <source>
        <dbReference type="EMBL" id="TDX52188.1"/>
    </source>
</evidence>
<keyword evidence="1 3" id="KW-0489">Methyltransferase</keyword>
<dbReference type="STRING" id="926561.GCA_000379025_02657"/>
<dbReference type="Pfam" id="PF03602">
    <property type="entry name" value="Cons_hypoth95"/>
    <property type="match status" value="1"/>
</dbReference>
<dbReference type="Gene3D" id="3.40.50.150">
    <property type="entry name" value="Vaccinia Virus protein VP39"/>
    <property type="match status" value="1"/>
</dbReference>
<name>A0A4R8HA56_9FIRM</name>
<keyword evidence="4" id="KW-1185">Reference proteome</keyword>
<dbReference type="GO" id="GO:0008168">
    <property type="term" value="F:methyltransferase activity"/>
    <property type="evidence" value="ECO:0007669"/>
    <property type="project" value="UniProtKB-KW"/>
</dbReference>
<dbReference type="GO" id="GO:0031167">
    <property type="term" value="P:rRNA methylation"/>
    <property type="evidence" value="ECO:0007669"/>
    <property type="project" value="InterPro"/>
</dbReference>
<gene>
    <name evidence="3" type="ORF">C7959_108110</name>
</gene>
<dbReference type="InterPro" id="IPR029063">
    <property type="entry name" value="SAM-dependent_MTases_sf"/>
</dbReference>
<dbReference type="PROSITE" id="PS00092">
    <property type="entry name" value="N6_MTASE"/>
    <property type="match status" value="1"/>
</dbReference>
<reference evidence="3 4" key="1">
    <citation type="submission" date="2019-03" db="EMBL/GenBank/DDBJ databases">
        <title>Subsurface microbial communities from deep shales in Ohio and West Virginia, USA.</title>
        <authorList>
            <person name="Wrighton K."/>
        </authorList>
    </citation>
    <scope>NUCLEOTIDE SEQUENCE [LARGE SCALE GENOMIC DNA]</scope>
    <source>
        <strain evidence="3 4">MSL 6dP</strain>
    </source>
</reference>
<keyword evidence="2 3" id="KW-0808">Transferase</keyword>
<organism evidence="3 4">
    <name type="scientific">Orenia marismortui</name>
    <dbReference type="NCBI Taxonomy" id="46469"/>
    <lineage>
        <taxon>Bacteria</taxon>
        <taxon>Bacillati</taxon>
        <taxon>Bacillota</taxon>
        <taxon>Clostridia</taxon>
        <taxon>Halanaerobiales</taxon>
        <taxon>Halobacteroidaceae</taxon>
        <taxon>Orenia</taxon>
    </lineage>
</organism>
<dbReference type="InterPro" id="IPR004398">
    <property type="entry name" value="RNA_MeTrfase_RsmD"/>
</dbReference>
<dbReference type="RefSeq" id="WP_134116118.1">
    <property type="nucleotide sequence ID" value="NZ_SOEG01000008.1"/>
</dbReference>
<dbReference type="AlphaFoldDB" id="A0A4R8HA56"/>